<dbReference type="PANTHER" id="PTHR15398">
    <property type="entry name" value="BROMODOMAIN-CONTAINING PROTEIN 8"/>
    <property type="match status" value="1"/>
</dbReference>
<feature type="region of interest" description="Disordered" evidence="4">
    <location>
        <begin position="175"/>
        <end position="469"/>
    </location>
</feature>
<organism evidence="6 7">
    <name type="scientific">Haemonchus contortus</name>
    <name type="common">Barber pole worm</name>
    <dbReference type="NCBI Taxonomy" id="6289"/>
    <lineage>
        <taxon>Eukaryota</taxon>
        <taxon>Metazoa</taxon>
        <taxon>Ecdysozoa</taxon>
        <taxon>Nematoda</taxon>
        <taxon>Chromadorea</taxon>
        <taxon>Rhabditida</taxon>
        <taxon>Rhabditina</taxon>
        <taxon>Rhabditomorpha</taxon>
        <taxon>Strongyloidea</taxon>
        <taxon>Trichostrongylidae</taxon>
        <taxon>Haemonchus</taxon>
    </lineage>
</organism>
<feature type="region of interest" description="Disordered" evidence="4">
    <location>
        <begin position="584"/>
        <end position="606"/>
    </location>
</feature>
<feature type="compositionally biased region" description="Low complexity" evidence="4">
    <location>
        <begin position="215"/>
        <end position="226"/>
    </location>
</feature>
<feature type="domain" description="Bromo" evidence="5">
    <location>
        <begin position="614"/>
        <end position="684"/>
    </location>
</feature>
<reference evidence="7" key="1">
    <citation type="submission" date="2020-12" db="UniProtKB">
        <authorList>
            <consortium name="WormBaseParasite"/>
        </authorList>
    </citation>
    <scope>IDENTIFICATION</scope>
    <source>
        <strain evidence="7">MHco3</strain>
    </source>
</reference>
<evidence type="ECO:0000256" key="4">
    <source>
        <dbReference type="SAM" id="MobiDB-lite"/>
    </source>
</evidence>
<dbReference type="SMART" id="SM00297">
    <property type="entry name" value="BROMO"/>
    <property type="match status" value="1"/>
</dbReference>
<feature type="compositionally biased region" description="Basic and acidic residues" evidence="4">
    <location>
        <begin position="379"/>
        <end position="392"/>
    </location>
</feature>
<dbReference type="AlphaFoldDB" id="A0A7I4Y259"/>
<dbReference type="InterPro" id="IPR001487">
    <property type="entry name" value="Bromodomain"/>
</dbReference>
<dbReference type="PROSITE" id="PS50014">
    <property type="entry name" value="BROMODOMAIN_2"/>
    <property type="match status" value="1"/>
</dbReference>
<evidence type="ECO:0000313" key="6">
    <source>
        <dbReference type="Proteomes" id="UP000025227"/>
    </source>
</evidence>
<dbReference type="InterPro" id="IPR036427">
    <property type="entry name" value="Bromodomain-like_sf"/>
</dbReference>
<keyword evidence="3" id="KW-0175">Coiled coil</keyword>
<name>A0A7I4Y259_HAECO</name>
<sequence>MSAVMVKPWTNLEHWTLLTFYKGDSEENWYTRAAADMEATRKARIEKRPKGFFTPAKCKEEFDRIMAEPCPSDVPTGANYSRSAVVDAWINYFTEEDRKDAELFDELMQVKIRSYEERLMKVWGNRDSFKVEQLEKMLEDLKKEEDEVEYDEEEAEYRERLAAYYYKHVSEKFHSERDKKAASTRPSSTLPSRVLHSPRRILSQRPRDVENAGTSSSPRKSPIRSSIGEEEPLTATVKEEEPSVEKMEVDEIETKLSDSGLDSPKSQQDTKRPRGRPPKKASTAATLVDESSARDGSPLSVKAPEEQRSPTRTETRRTTPRGEMSASASAPTLTDKDPIHVIDSPAGRVRGARRPVAVDSPLLSKSSNVGRTSAGADAPDIREGSRERESTRSRQSTDTAPRSAPGVVTDDFGGTGTQTAISIQAPLSGGDGDALSSRKSSRSERRSTPATPSTSASTARSSVGVQTDEVQFGTDENIVVGWPISDLRVIVPTTSAPPVVKSEVEVLKTAHCKTDQSSRIVSWDDVLDGSYDKKVPEASKLTEERAHNWDVTFCNFSEEALQVAKGLGLTQPFDVRSDISLVSSAPKRSRKEEKLSSSPLTPKGRMMSTWNTLQEHRHSAIFLHPVTDRDAPGYSRIVVQPVDLTTLKREIDGNGIANPTVLLKKVFLMFTNAIMFNSTGHDVNSYAKEMYRATIGECTSTIDERMDPYRGHNRRSRQHDDPRRRSSLTPTSQPRGTMRKRLQ</sequence>
<evidence type="ECO:0000259" key="5">
    <source>
        <dbReference type="PROSITE" id="PS50014"/>
    </source>
</evidence>
<dbReference type="PANTHER" id="PTHR15398:SF4">
    <property type="entry name" value="BROMODOMAIN-CONTAINING PROTEIN 8 ISOFORM X1"/>
    <property type="match status" value="1"/>
</dbReference>
<evidence type="ECO:0000256" key="3">
    <source>
        <dbReference type="SAM" id="Coils"/>
    </source>
</evidence>
<dbReference type="Gene3D" id="1.20.920.10">
    <property type="entry name" value="Bromodomain-like"/>
    <property type="match status" value="1"/>
</dbReference>
<proteinExistence type="predicted"/>
<protein>
    <submittedName>
        <fullName evidence="7">Bromo domain-containing protein</fullName>
    </submittedName>
</protein>
<accession>A0A7I4Y259</accession>
<feature type="coiled-coil region" evidence="3">
    <location>
        <begin position="131"/>
        <end position="158"/>
    </location>
</feature>
<keyword evidence="6" id="KW-1185">Reference proteome</keyword>
<feature type="compositionally biased region" description="Low complexity" evidence="4">
    <location>
        <begin position="345"/>
        <end position="358"/>
    </location>
</feature>
<evidence type="ECO:0000256" key="2">
    <source>
        <dbReference type="PROSITE-ProRule" id="PRU00035"/>
    </source>
</evidence>
<evidence type="ECO:0000256" key="1">
    <source>
        <dbReference type="ARBA" id="ARBA00023117"/>
    </source>
</evidence>
<dbReference type="GO" id="GO:0035267">
    <property type="term" value="C:NuA4 histone acetyltransferase complex"/>
    <property type="evidence" value="ECO:0007669"/>
    <property type="project" value="TreeGrafter"/>
</dbReference>
<feature type="compositionally biased region" description="Low complexity" evidence="4">
    <location>
        <begin position="448"/>
        <end position="462"/>
    </location>
</feature>
<dbReference type="WBParaSite" id="HCON_00038410-00001">
    <property type="protein sequence ID" value="HCON_00038410-00001"/>
    <property type="gene ID" value="HCON_00038410"/>
</dbReference>
<dbReference type="OrthoDB" id="1742084at2759"/>
<keyword evidence="1 2" id="KW-0103">Bromodomain</keyword>
<dbReference type="Proteomes" id="UP000025227">
    <property type="component" value="Unplaced"/>
</dbReference>
<evidence type="ECO:0000313" key="7">
    <source>
        <dbReference type="WBParaSite" id="HCON_00038410-00001"/>
    </source>
</evidence>
<feature type="region of interest" description="Disordered" evidence="4">
    <location>
        <begin position="702"/>
        <end position="743"/>
    </location>
</feature>
<dbReference type="Pfam" id="PF00439">
    <property type="entry name" value="Bromodomain"/>
    <property type="match status" value="1"/>
</dbReference>
<dbReference type="SUPFAM" id="SSF47370">
    <property type="entry name" value="Bromodomain"/>
    <property type="match status" value="1"/>
</dbReference>
<dbReference type="OMA" id="TPKGRMM"/>
<feature type="compositionally biased region" description="Basic and acidic residues" evidence="4">
    <location>
        <begin position="237"/>
        <end position="256"/>
    </location>
</feature>
<feature type="compositionally biased region" description="Basic and acidic residues" evidence="4">
    <location>
        <begin position="303"/>
        <end position="317"/>
    </location>
</feature>